<organism evidence="2">
    <name type="scientific">Ensete ventricosum</name>
    <name type="common">Abyssinian banana</name>
    <name type="synonym">Musa ensete</name>
    <dbReference type="NCBI Taxonomy" id="4639"/>
    <lineage>
        <taxon>Eukaryota</taxon>
        <taxon>Viridiplantae</taxon>
        <taxon>Streptophyta</taxon>
        <taxon>Embryophyta</taxon>
        <taxon>Tracheophyta</taxon>
        <taxon>Spermatophyta</taxon>
        <taxon>Magnoliopsida</taxon>
        <taxon>Liliopsida</taxon>
        <taxon>Zingiberales</taxon>
        <taxon>Musaceae</taxon>
        <taxon>Ensete</taxon>
    </lineage>
</organism>
<dbReference type="AlphaFoldDB" id="A0A445MAC9"/>
<accession>A0A445MAC9</accession>
<reference evidence="2" key="1">
    <citation type="journal article" date="2018" name="Data Brief">
        <title>Genome sequence data from 17 accessions of Ensete ventricosum, a staple food crop for millions in Ethiopia.</title>
        <authorList>
            <person name="Yemataw Z."/>
            <person name="Muzemil S."/>
            <person name="Ambachew D."/>
            <person name="Tripathi L."/>
            <person name="Tesfaye K."/>
            <person name="Chala A."/>
            <person name="Farbos A."/>
            <person name="O'Neill P."/>
            <person name="Moore K."/>
            <person name="Grant M."/>
            <person name="Studholme D.J."/>
        </authorList>
    </citation>
    <scope>NUCLEOTIDE SEQUENCE [LARGE SCALE GENOMIC DNA]</scope>
    <source>
        <tissue evidence="2">Leaf</tissue>
    </source>
</reference>
<protein>
    <submittedName>
        <fullName evidence="2">Uncharacterized protein</fullName>
    </submittedName>
</protein>
<feature type="region of interest" description="Disordered" evidence="1">
    <location>
        <begin position="125"/>
        <end position="151"/>
    </location>
</feature>
<gene>
    <name evidence="2" type="ORF">BHM03_00004147</name>
</gene>
<feature type="region of interest" description="Disordered" evidence="1">
    <location>
        <begin position="1"/>
        <end position="25"/>
    </location>
</feature>
<dbReference type="EMBL" id="KV875502">
    <property type="protein sequence ID" value="RZR71196.1"/>
    <property type="molecule type" value="Genomic_DNA"/>
</dbReference>
<evidence type="ECO:0000313" key="2">
    <source>
        <dbReference type="EMBL" id="RZR71196.1"/>
    </source>
</evidence>
<sequence>MSITSMRSCSRLYESQTHEQRRTAASTSIVHRGHFTLEAKAADCFDCFGLGANAVQGKASLHVAKSSSGSINYRITNILHIYWYADRLLPDGTTKNRPSAIDFGRQRSIEGESTVGDRLREIKDRRKREEEEEEEKKQNLYRHRPQVARAPSRPRVAYALLLPTPASNFSPARGDRVSPRVGRKIGLLERGER</sequence>
<evidence type="ECO:0000256" key="1">
    <source>
        <dbReference type="SAM" id="MobiDB-lite"/>
    </source>
</evidence>
<feature type="region of interest" description="Disordered" evidence="1">
    <location>
        <begin position="165"/>
        <end position="193"/>
    </location>
</feature>
<dbReference type="Proteomes" id="UP000290560">
    <property type="component" value="Unassembled WGS sequence"/>
</dbReference>
<proteinExistence type="predicted"/>
<name>A0A445MAC9_ENSVE</name>